<proteinExistence type="predicted"/>
<protein>
    <submittedName>
        <fullName evidence="1">Uncharacterized protein</fullName>
    </submittedName>
</protein>
<evidence type="ECO:0000313" key="1">
    <source>
        <dbReference type="EMBL" id="KAJ8678933.1"/>
    </source>
</evidence>
<organism evidence="1 2">
    <name type="scientific">Eretmocerus hayati</name>
    <dbReference type="NCBI Taxonomy" id="131215"/>
    <lineage>
        <taxon>Eukaryota</taxon>
        <taxon>Metazoa</taxon>
        <taxon>Ecdysozoa</taxon>
        <taxon>Arthropoda</taxon>
        <taxon>Hexapoda</taxon>
        <taxon>Insecta</taxon>
        <taxon>Pterygota</taxon>
        <taxon>Neoptera</taxon>
        <taxon>Endopterygota</taxon>
        <taxon>Hymenoptera</taxon>
        <taxon>Apocrita</taxon>
        <taxon>Proctotrupomorpha</taxon>
        <taxon>Chalcidoidea</taxon>
        <taxon>Aphelinidae</taxon>
        <taxon>Aphelininae</taxon>
        <taxon>Eretmocerus</taxon>
    </lineage>
</organism>
<sequence length="294" mass="33860">MAFDPRDVKYALNLHHTPSTTGYLYPSNYSTHQSVHPRDENRNNNSCNDREICSTQAHATSETQVVQKVDAATMTDPLRIDFRFTPEYLAHCSSSYGLPYTCRFEDNSNNSSILSCQDPQSKSEYNLEPQRINGMLVYNCPECAYRFEDRETLQEHLEDHKQRPHVCDICGASLKRKEHLDRHKQAHTKERPYQCGTCCKSFKRNEHLARHMVIHSGSKNHICSECNKAFFRKDHLKKHLLSHVGVKNKSSNDMKNTHLANQNIEGENAHEEGLSTYTTIMRRAGPPFPPVLRT</sequence>
<dbReference type="Proteomes" id="UP001239111">
    <property type="component" value="Chromosome 2"/>
</dbReference>
<keyword evidence="2" id="KW-1185">Reference proteome</keyword>
<reference evidence="1" key="1">
    <citation type="submission" date="2023-04" db="EMBL/GenBank/DDBJ databases">
        <title>A chromosome-level genome assembly of the parasitoid wasp Eretmocerus hayati.</title>
        <authorList>
            <person name="Zhong Y."/>
            <person name="Liu S."/>
            <person name="Liu Y."/>
        </authorList>
    </citation>
    <scope>NUCLEOTIDE SEQUENCE</scope>
    <source>
        <strain evidence="1">ZJU_SS_LIU_2023</strain>
    </source>
</reference>
<accession>A0ACC2P775</accession>
<comment type="caution">
    <text evidence="1">The sequence shown here is derived from an EMBL/GenBank/DDBJ whole genome shotgun (WGS) entry which is preliminary data.</text>
</comment>
<name>A0ACC2P775_9HYME</name>
<gene>
    <name evidence="1" type="ORF">QAD02_014720</name>
</gene>
<dbReference type="EMBL" id="CM056742">
    <property type="protein sequence ID" value="KAJ8678933.1"/>
    <property type="molecule type" value="Genomic_DNA"/>
</dbReference>
<evidence type="ECO:0000313" key="2">
    <source>
        <dbReference type="Proteomes" id="UP001239111"/>
    </source>
</evidence>